<dbReference type="InterPro" id="IPR020843">
    <property type="entry name" value="ER"/>
</dbReference>
<evidence type="ECO:0000259" key="3">
    <source>
        <dbReference type="SMART" id="SM00829"/>
    </source>
</evidence>
<protein>
    <submittedName>
        <fullName evidence="4">Zinc-binding dehydrogenase</fullName>
    </submittedName>
</protein>
<dbReference type="Pfam" id="PF13602">
    <property type="entry name" value="ADH_zinc_N_2"/>
    <property type="match status" value="1"/>
</dbReference>
<dbReference type="SMART" id="SM00829">
    <property type="entry name" value="PKS_ER"/>
    <property type="match status" value="1"/>
</dbReference>
<sequence length="192" mass="20099">MRRVRYRRNGGPEVLFLEQVPEPTAGVGELVVRTEAIGVTLPVVRKVREGSGPAPLGGEVAGEVGSGEGVDGFAVGDRVTGLCFGHDYGDLLGPSVAALDAGGRLVAYSSGGGTVNAYDLLVGAKSVIGFQMARIALRRPELYEAWRQEPWALFGAGRIRPVVHATFALADTSAAHSVIESHANRGKVVLVP</sequence>
<evidence type="ECO:0000256" key="2">
    <source>
        <dbReference type="ARBA" id="ARBA00023002"/>
    </source>
</evidence>
<feature type="domain" description="Enoyl reductase (ER)" evidence="3">
    <location>
        <begin position="10"/>
        <end position="190"/>
    </location>
</feature>
<evidence type="ECO:0000313" key="5">
    <source>
        <dbReference type="Proteomes" id="UP001152755"/>
    </source>
</evidence>
<name>A0A9X4RCK3_9ACTN</name>
<gene>
    <name evidence="4" type="ORF">NVS88_03770</name>
</gene>
<keyword evidence="5" id="KW-1185">Reference proteome</keyword>
<dbReference type="Proteomes" id="UP001152755">
    <property type="component" value="Unassembled WGS sequence"/>
</dbReference>
<dbReference type="InterPro" id="IPR011032">
    <property type="entry name" value="GroES-like_sf"/>
</dbReference>
<dbReference type="Gene3D" id="3.40.50.720">
    <property type="entry name" value="NAD(P)-binding Rossmann-like Domain"/>
    <property type="match status" value="1"/>
</dbReference>
<keyword evidence="1" id="KW-0521">NADP</keyword>
<dbReference type="Pfam" id="PF08240">
    <property type="entry name" value="ADH_N"/>
    <property type="match status" value="1"/>
</dbReference>
<comment type="caution">
    <text evidence="4">The sequence shown here is derived from an EMBL/GenBank/DDBJ whole genome shotgun (WGS) entry which is preliminary data.</text>
</comment>
<proteinExistence type="predicted"/>
<accession>A0A9X4RCK3</accession>
<evidence type="ECO:0000256" key="1">
    <source>
        <dbReference type="ARBA" id="ARBA00022857"/>
    </source>
</evidence>
<dbReference type="RefSeq" id="WP_332519220.1">
    <property type="nucleotide sequence ID" value="NZ_JANRHA010000002.1"/>
</dbReference>
<dbReference type="AlphaFoldDB" id="A0A9X4RCK3"/>
<dbReference type="Gene3D" id="3.90.180.10">
    <property type="entry name" value="Medium-chain alcohol dehydrogenases, catalytic domain"/>
    <property type="match status" value="2"/>
</dbReference>
<organism evidence="4 5">
    <name type="scientific">Speluncibacter jeojiensis</name>
    <dbReference type="NCBI Taxonomy" id="2710754"/>
    <lineage>
        <taxon>Bacteria</taxon>
        <taxon>Bacillati</taxon>
        <taxon>Actinomycetota</taxon>
        <taxon>Actinomycetes</taxon>
        <taxon>Mycobacteriales</taxon>
        <taxon>Speluncibacteraceae</taxon>
        <taxon>Speluncibacter</taxon>
    </lineage>
</organism>
<dbReference type="PANTHER" id="PTHR48106:SF18">
    <property type="entry name" value="QUINONE OXIDOREDUCTASE PIG3"/>
    <property type="match status" value="1"/>
</dbReference>
<dbReference type="GO" id="GO:0016651">
    <property type="term" value="F:oxidoreductase activity, acting on NAD(P)H"/>
    <property type="evidence" value="ECO:0007669"/>
    <property type="project" value="TreeGrafter"/>
</dbReference>
<evidence type="ECO:0000313" key="4">
    <source>
        <dbReference type="EMBL" id="MDG3013673.1"/>
    </source>
</evidence>
<reference evidence="4" key="1">
    <citation type="submission" date="2022-08" db="EMBL/GenBank/DDBJ databases">
        <title>Genome analysis of Corynebacteriales strain.</title>
        <authorList>
            <person name="Lee S.D."/>
        </authorList>
    </citation>
    <scope>NUCLEOTIDE SEQUENCE</scope>
    <source>
        <strain evidence="4">D3-21</strain>
    </source>
</reference>
<dbReference type="GO" id="GO:0070402">
    <property type="term" value="F:NADPH binding"/>
    <property type="evidence" value="ECO:0007669"/>
    <property type="project" value="TreeGrafter"/>
</dbReference>
<dbReference type="PANTHER" id="PTHR48106">
    <property type="entry name" value="QUINONE OXIDOREDUCTASE PIG3-RELATED"/>
    <property type="match status" value="1"/>
</dbReference>
<keyword evidence="2" id="KW-0560">Oxidoreductase</keyword>
<dbReference type="EMBL" id="JANRHA010000002">
    <property type="protein sequence ID" value="MDG3013673.1"/>
    <property type="molecule type" value="Genomic_DNA"/>
</dbReference>
<dbReference type="SUPFAM" id="SSF50129">
    <property type="entry name" value="GroES-like"/>
    <property type="match status" value="1"/>
</dbReference>
<dbReference type="InterPro" id="IPR013154">
    <property type="entry name" value="ADH-like_N"/>
</dbReference>